<evidence type="ECO:0000256" key="2">
    <source>
        <dbReference type="PIRSR" id="PIRSR601310-3"/>
    </source>
</evidence>
<feature type="active site" description="Tele-AMP-histidine intermediate" evidence="1">
    <location>
        <position position="104"/>
    </location>
</feature>
<evidence type="ECO:0000259" key="4">
    <source>
        <dbReference type="PROSITE" id="PS51084"/>
    </source>
</evidence>
<evidence type="ECO:0000313" key="5">
    <source>
        <dbReference type="EMBL" id="AMR76700.1"/>
    </source>
</evidence>
<feature type="short sequence motif" description="Histidine triad motif" evidence="2 3">
    <location>
        <begin position="102"/>
        <end position="106"/>
    </location>
</feature>
<dbReference type="PROSITE" id="PS51084">
    <property type="entry name" value="HIT_2"/>
    <property type="match status" value="1"/>
</dbReference>
<dbReference type="RefSeq" id="WP_062796468.1">
    <property type="nucleotide sequence ID" value="NZ_CP014844.1"/>
</dbReference>
<dbReference type="InterPro" id="IPR036265">
    <property type="entry name" value="HIT-like_sf"/>
</dbReference>
<gene>
    <name evidence="5" type="ORF">A2G96_02490</name>
</gene>
<dbReference type="InterPro" id="IPR011146">
    <property type="entry name" value="HIT-like"/>
</dbReference>
<dbReference type="CDD" id="cd01277">
    <property type="entry name" value="HINT_subgroup"/>
    <property type="match status" value="1"/>
</dbReference>
<reference evidence="5 6" key="1">
    <citation type="submission" date="2016-03" db="EMBL/GenBank/DDBJ databases">
        <title>Complete genome sequence of a novel chlorpyrifos degrading bacterium, Cupriavidus nantongensis sp. X1.</title>
        <authorList>
            <person name="Fang L."/>
        </authorList>
    </citation>
    <scope>NUCLEOTIDE SEQUENCE [LARGE SCALE GENOMIC DNA]</scope>
    <source>
        <strain evidence="5 6">X1</strain>
    </source>
</reference>
<evidence type="ECO:0000256" key="1">
    <source>
        <dbReference type="PIRSR" id="PIRSR601310-1"/>
    </source>
</evidence>
<dbReference type="InterPro" id="IPR039384">
    <property type="entry name" value="HINT"/>
</dbReference>
<name>A0A142JF38_9BURK</name>
<feature type="domain" description="HIT" evidence="4">
    <location>
        <begin position="10"/>
        <end position="117"/>
    </location>
</feature>
<evidence type="ECO:0000256" key="3">
    <source>
        <dbReference type="PROSITE-ProRule" id="PRU00464"/>
    </source>
</evidence>
<dbReference type="PRINTS" id="PR00332">
    <property type="entry name" value="HISTRIAD"/>
</dbReference>
<dbReference type="EMBL" id="CP014844">
    <property type="protein sequence ID" value="AMR76700.1"/>
    <property type="molecule type" value="Genomic_DNA"/>
</dbReference>
<keyword evidence="5" id="KW-0378">Hydrolase</keyword>
<dbReference type="Pfam" id="PF01230">
    <property type="entry name" value="HIT"/>
    <property type="match status" value="1"/>
</dbReference>
<sequence length="145" mass="15944">MDTQYSPNNIFAKILRGEMPCIKVYEDDDTIAFMDIMPQADGHTLVVPKEAAVNLFDLSERGAQAAIVATQRVARAVRAAFNPDGISIGQFNGAAAGQTVPHIHFHIVPRYNDQSLRGHARDMQEPEVLKGHAERIIAALREQAP</sequence>
<dbReference type="OrthoDB" id="9784774at2"/>
<dbReference type="PANTHER" id="PTHR46648:SF1">
    <property type="entry name" value="ADENOSINE 5'-MONOPHOSPHORAMIDASE HNT1"/>
    <property type="match status" value="1"/>
</dbReference>
<dbReference type="KEGG" id="cnan:A2G96_02490"/>
<dbReference type="GO" id="GO:0016787">
    <property type="term" value="F:hydrolase activity"/>
    <property type="evidence" value="ECO:0007669"/>
    <property type="project" value="UniProtKB-KW"/>
</dbReference>
<dbReference type="GO" id="GO:0009117">
    <property type="term" value="P:nucleotide metabolic process"/>
    <property type="evidence" value="ECO:0007669"/>
    <property type="project" value="TreeGrafter"/>
</dbReference>
<dbReference type="Proteomes" id="UP000075238">
    <property type="component" value="Chromosome 1"/>
</dbReference>
<proteinExistence type="predicted"/>
<evidence type="ECO:0000313" key="6">
    <source>
        <dbReference type="Proteomes" id="UP000075238"/>
    </source>
</evidence>
<keyword evidence="6" id="KW-1185">Reference proteome</keyword>
<dbReference type="STRING" id="1796606.A2G96_02490"/>
<dbReference type="PANTHER" id="PTHR46648">
    <property type="entry name" value="HIT FAMILY PROTEIN 1"/>
    <property type="match status" value="1"/>
</dbReference>
<dbReference type="SUPFAM" id="SSF54197">
    <property type="entry name" value="HIT-like"/>
    <property type="match status" value="1"/>
</dbReference>
<protein>
    <submittedName>
        <fullName evidence="5">HIT family hydrolase</fullName>
    </submittedName>
</protein>
<dbReference type="AlphaFoldDB" id="A0A142JF38"/>
<accession>A0A142JF38</accession>
<dbReference type="InterPro" id="IPR001310">
    <property type="entry name" value="Histidine_triad_HIT"/>
</dbReference>
<organism evidence="5 6">
    <name type="scientific">Cupriavidus nantongensis</name>
    <dbReference type="NCBI Taxonomy" id="1796606"/>
    <lineage>
        <taxon>Bacteria</taxon>
        <taxon>Pseudomonadati</taxon>
        <taxon>Pseudomonadota</taxon>
        <taxon>Betaproteobacteria</taxon>
        <taxon>Burkholderiales</taxon>
        <taxon>Burkholderiaceae</taxon>
        <taxon>Cupriavidus</taxon>
    </lineage>
</organism>
<dbReference type="Gene3D" id="3.30.428.10">
    <property type="entry name" value="HIT-like"/>
    <property type="match status" value="1"/>
</dbReference>